<proteinExistence type="predicted"/>
<keyword evidence="2" id="KW-1185">Reference proteome</keyword>
<dbReference type="KEGG" id="saqt:GJV85_10655"/>
<sequence>MPTHNFINENCKNRIKSSILRDVKSEALLVFSRTALERYFAQVDEVAMEPLFKENEEIAYVYKTLQKLLEDLQECVVNVDYLINISQATKIYPELKHLTKKEEPLIAYYDIMAQKVRNHYKNKPAYLPEFLVVCVLSEWVLGEEKSTHKYPFLDKIDFLELMGKFEKNREHFYKEEECKISEIHELSFQIIEKLKSYKYKENKSRVSKVRKKK</sequence>
<gene>
    <name evidence="1" type="ORF">GJV85_10655</name>
</gene>
<reference evidence="1" key="1">
    <citation type="submission" date="2019-11" db="EMBL/GenBank/DDBJ databases">
        <authorList>
            <person name="Kojima H."/>
        </authorList>
    </citation>
    <scope>NUCLEOTIDE SEQUENCE</scope>
    <source>
        <strain evidence="1">H1576</strain>
    </source>
</reference>
<dbReference type="Proteomes" id="UP000671852">
    <property type="component" value="Chromosome"/>
</dbReference>
<evidence type="ECO:0000313" key="2">
    <source>
        <dbReference type="Proteomes" id="UP000671852"/>
    </source>
</evidence>
<name>A0A975B2N4_9BACT</name>
<evidence type="ECO:0000313" key="1">
    <source>
        <dbReference type="EMBL" id="QSZ43114.1"/>
    </source>
</evidence>
<accession>A0A975B2N4</accession>
<dbReference type="AlphaFoldDB" id="A0A975B2N4"/>
<organism evidence="1 2">
    <name type="scientific">Sulfurimonas aquatica</name>
    <dbReference type="NCBI Taxonomy" id="2672570"/>
    <lineage>
        <taxon>Bacteria</taxon>
        <taxon>Pseudomonadati</taxon>
        <taxon>Campylobacterota</taxon>
        <taxon>Epsilonproteobacteria</taxon>
        <taxon>Campylobacterales</taxon>
        <taxon>Sulfurimonadaceae</taxon>
        <taxon>Sulfurimonas</taxon>
    </lineage>
</organism>
<reference evidence="1" key="2">
    <citation type="submission" date="2021-04" db="EMBL/GenBank/DDBJ databases">
        <title>Isolation and characterization of a novel species of the genus Sulfurimonas.</title>
        <authorList>
            <person name="Fukui M."/>
        </authorList>
    </citation>
    <scope>NUCLEOTIDE SEQUENCE</scope>
    <source>
        <strain evidence="1">H1576</strain>
    </source>
</reference>
<protein>
    <submittedName>
        <fullName evidence="1">Uncharacterized protein</fullName>
    </submittedName>
</protein>
<dbReference type="EMBL" id="CP046072">
    <property type="protein sequence ID" value="QSZ43114.1"/>
    <property type="molecule type" value="Genomic_DNA"/>
</dbReference>